<feature type="domain" description="Neurotransmitter-gated ion-channel ligand-binding" evidence="6">
    <location>
        <begin position="440"/>
        <end position="643"/>
    </location>
</feature>
<dbReference type="GO" id="GO:0005230">
    <property type="term" value="F:extracellular ligand-gated monoatomic ion channel activity"/>
    <property type="evidence" value="ECO:0007669"/>
    <property type="project" value="InterPro"/>
</dbReference>
<dbReference type="CDD" id="cd18989">
    <property type="entry name" value="LGIC_ECD_cation"/>
    <property type="match status" value="2"/>
</dbReference>
<dbReference type="AlphaFoldDB" id="A0AAD8BC53"/>
<feature type="transmembrane region" description="Helical" evidence="5">
    <location>
        <begin position="645"/>
        <end position="669"/>
    </location>
</feature>
<evidence type="ECO:0000256" key="4">
    <source>
        <dbReference type="ARBA" id="ARBA00023136"/>
    </source>
</evidence>
<dbReference type="Proteomes" id="UP001233172">
    <property type="component" value="Unassembled WGS sequence"/>
</dbReference>
<dbReference type="SUPFAM" id="SSF90112">
    <property type="entry name" value="Neurotransmitter-gated ion-channel transmembrane pore"/>
    <property type="match status" value="2"/>
</dbReference>
<comment type="caution">
    <text evidence="8">The sequence shown here is derived from an EMBL/GenBank/DDBJ whole genome shotgun (WGS) entry which is preliminary data.</text>
</comment>
<feature type="transmembrane region" description="Helical" evidence="5">
    <location>
        <begin position="243"/>
        <end position="267"/>
    </location>
</feature>
<keyword evidence="5" id="KW-0813">Transport</keyword>
<evidence type="ECO:0000256" key="3">
    <source>
        <dbReference type="ARBA" id="ARBA00022989"/>
    </source>
</evidence>
<proteinExistence type="inferred from homology"/>
<dbReference type="InterPro" id="IPR018000">
    <property type="entry name" value="Neurotransmitter_ion_chnl_CS"/>
</dbReference>
<reference evidence="8" key="1">
    <citation type="journal article" date="2023" name="PLoS Negl. Trop. Dis.">
        <title>A genome sequence for Biomphalaria pfeifferi, the major vector snail for the human-infecting parasite Schistosoma mansoni.</title>
        <authorList>
            <person name="Bu L."/>
            <person name="Lu L."/>
            <person name="Laidemitt M.R."/>
            <person name="Zhang S.M."/>
            <person name="Mutuku M."/>
            <person name="Mkoji G."/>
            <person name="Steinauer M."/>
            <person name="Loker E.S."/>
        </authorList>
    </citation>
    <scope>NUCLEOTIDE SEQUENCE</scope>
    <source>
        <strain evidence="8">KasaAsao</strain>
    </source>
</reference>
<dbReference type="Gene3D" id="1.20.58.390">
    <property type="entry name" value="Neurotransmitter-gated ion-channel transmembrane domain"/>
    <property type="match status" value="2"/>
</dbReference>
<dbReference type="InterPro" id="IPR006201">
    <property type="entry name" value="Neur_channel"/>
</dbReference>
<keyword evidence="4 5" id="KW-0472">Membrane</keyword>
<comment type="similarity">
    <text evidence="5">Belongs to the ligand-gated ion channel (TC 1.A.9) family.</text>
</comment>
<keyword evidence="3 5" id="KW-1133">Transmembrane helix</keyword>
<comment type="subcellular location">
    <subcellularLocation>
        <location evidence="1">Membrane</location>
        <topology evidence="1">Multi-pass membrane protein</topology>
    </subcellularLocation>
</comment>
<evidence type="ECO:0000259" key="7">
    <source>
        <dbReference type="Pfam" id="PF02932"/>
    </source>
</evidence>
<dbReference type="PANTHER" id="PTHR18945">
    <property type="entry name" value="NEUROTRANSMITTER GATED ION CHANNEL"/>
    <property type="match status" value="1"/>
</dbReference>
<dbReference type="InterPro" id="IPR036719">
    <property type="entry name" value="Neuro-gated_channel_TM_sf"/>
</dbReference>
<dbReference type="EMBL" id="JASAOG010000099">
    <property type="protein sequence ID" value="KAK0051853.1"/>
    <property type="molecule type" value="Genomic_DNA"/>
</dbReference>
<comment type="caution">
    <text evidence="5">Lacks conserved residue(s) required for the propagation of feature annotation.</text>
</comment>
<evidence type="ECO:0000313" key="8">
    <source>
        <dbReference type="EMBL" id="KAK0051853.1"/>
    </source>
</evidence>
<dbReference type="InterPro" id="IPR038050">
    <property type="entry name" value="Neuro_actylchol_rec"/>
</dbReference>
<protein>
    <submittedName>
        <fullName evidence="8">Neuronal acetylcholine receptor subunit alpha-7</fullName>
    </submittedName>
</protein>
<evidence type="ECO:0000256" key="2">
    <source>
        <dbReference type="ARBA" id="ARBA00022692"/>
    </source>
</evidence>
<feature type="transmembrane region" description="Helical" evidence="5">
    <location>
        <begin position="705"/>
        <end position="728"/>
    </location>
</feature>
<name>A0AAD8BC53_BIOPF</name>
<gene>
    <name evidence="8" type="ORF">Bpfe_018623</name>
</gene>
<keyword evidence="8" id="KW-0675">Receptor</keyword>
<accession>A0AAD8BC53</accession>
<feature type="transmembrane region" description="Helical" evidence="5">
    <location>
        <begin position="675"/>
        <end position="693"/>
    </location>
</feature>
<keyword evidence="5" id="KW-0407">Ion channel</keyword>
<dbReference type="GO" id="GO:0004888">
    <property type="term" value="F:transmembrane signaling receptor activity"/>
    <property type="evidence" value="ECO:0007669"/>
    <property type="project" value="InterPro"/>
</dbReference>
<dbReference type="InterPro" id="IPR006202">
    <property type="entry name" value="Neur_chan_lig-bd"/>
</dbReference>
<evidence type="ECO:0000256" key="5">
    <source>
        <dbReference type="RuleBase" id="RU000687"/>
    </source>
</evidence>
<feature type="transmembrane region" description="Helical" evidence="5">
    <location>
        <begin position="796"/>
        <end position="815"/>
    </location>
</feature>
<keyword evidence="5" id="KW-0406">Ion transport</keyword>
<dbReference type="Gene3D" id="2.70.170.10">
    <property type="entry name" value="Neurotransmitter-gated ion-channel ligand-binding domain"/>
    <property type="match status" value="2"/>
</dbReference>
<feature type="signal peptide" evidence="5">
    <location>
        <begin position="1"/>
        <end position="20"/>
    </location>
</feature>
<dbReference type="GO" id="GO:0016020">
    <property type="term" value="C:membrane"/>
    <property type="evidence" value="ECO:0007669"/>
    <property type="project" value="UniProtKB-SubCell"/>
</dbReference>
<dbReference type="InterPro" id="IPR036734">
    <property type="entry name" value="Neur_chan_lig-bd_sf"/>
</dbReference>
<organism evidence="8 9">
    <name type="scientific">Biomphalaria pfeifferi</name>
    <name type="common">Bloodfluke planorb</name>
    <name type="synonym">Freshwater snail</name>
    <dbReference type="NCBI Taxonomy" id="112525"/>
    <lineage>
        <taxon>Eukaryota</taxon>
        <taxon>Metazoa</taxon>
        <taxon>Spiralia</taxon>
        <taxon>Lophotrochozoa</taxon>
        <taxon>Mollusca</taxon>
        <taxon>Gastropoda</taxon>
        <taxon>Heterobranchia</taxon>
        <taxon>Euthyneura</taxon>
        <taxon>Panpulmonata</taxon>
        <taxon>Hygrophila</taxon>
        <taxon>Lymnaeoidea</taxon>
        <taxon>Planorbidae</taxon>
        <taxon>Biomphalaria</taxon>
    </lineage>
</organism>
<feature type="domain" description="Neurotransmitter-gated ion-channel transmembrane" evidence="7">
    <location>
        <begin position="650"/>
        <end position="762"/>
    </location>
</feature>
<dbReference type="SUPFAM" id="SSF63712">
    <property type="entry name" value="Nicotinic receptor ligand binding domain-like"/>
    <property type="match status" value="2"/>
</dbReference>
<keyword evidence="5" id="KW-0732">Signal</keyword>
<sequence length="827" mass="94267">MLKRLISTVCCFSCLGLVTADVNSSFVQDYERLMTDLLKRPALVHRMPADLFVSNTEPVDISVTLYLAEVVQVDQVEQLVTIACLLYIGWTHKGLAWDVVNYSTQAVLLDTEHMWLPQIGVWVGYKESMVIDFPVSLLVNASGFVSCKVVGYVTFRCKIDVQKYPFDTQSCNFGIYYFEDGIQKVPFKMHLNGLSDLQENVVKNDPYSAKGEWTLVNFTVAYISLESGDQIPYFVLTMRRQRLYYVIVVIFPLVLTSVMIPLVFLIPKKSGEQMSYMATIFTSTAIFLSYISNVMPKSLSSTPFLAILLTEVLIEGFCATLAILWVVRRNAYMKKTHCQTSEGKVTLAPCDELNVKDQLVLDIEALRHRGTETQRNRDSEAQRFRGTETQCASGRGISRKLLLQNSIPLILSRWSRVKLSELDRPAHGYFNSNITAYGRLRNDILSRDAFVHRVPPNIADPTVAVNMTYNLVLFDVMDIDQVRQLMTVCLYLRVEWTQQYLAWEPSLYNNITKVNIETRSLWTPYFIIVVGFGERLSLEFPEWAYVTSKGSVLFHFETFVTFRCSIDFRKYPFDTQTCKMGIIAITELTDPINIRYIVKEKEFDPTPYVTNGEWRLISYQGKINNDTNDLSFPMYSIKVQRRPEYYVITIVAPLILASVMMSFVFLIPPGSGEKISFFVTLFTSLTIFLSFVGNVMPRNLSSAPYLILLLIGVYTQGLLANLATLFVVNMYHKEKKQTNRCECRSSRKRGKVAPLETVVEKENLSKDLHAGLENTTMKSKLAPNKFCLTSNQWDKLFFFLFTSVEVVLLGALFGATDWLSDAPTLGL</sequence>
<evidence type="ECO:0000259" key="6">
    <source>
        <dbReference type="Pfam" id="PF02931"/>
    </source>
</evidence>
<feature type="domain" description="Neurotransmitter-gated ion-channel ligand-binding" evidence="6">
    <location>
        <begin position="53"/>
        <end position="241"/>
    </location>
</feature>
<evidence type="ECO:0000313" key="9">
    <source>
        <dbReference type="Proteomes" id="UP001233172"/>
    </source>
</evidence>
<feature type="transmembrane region" description="Helical" evidence="5">
    <location>
        <begin position="274"/>
        <end position="292"/>
    </location>
</feature>
<dbReference type="PROSITE" id="PS00236">
    <property type="entry name" value="NEUROTR_ION_CHANNEL"/>
    <property type="match status" value="2"/>
</dbReference>
<reference evidence="8" key="2">
    <citation type="submission" date="2023-04" db="EMBL/GenBank/DDBJ databases">
        <authorList>
            <person name="Bu L."/>
            <person name="Lu L."/>
            <person name="Laidemitt M.R."/>
            <person name="Zhang S.M."/>
            <person name="Mutuku M."/>
            <person name="Mkoji G."/>
            <person name="Steinauer M."/>
            <person name="Loker E.S."/>
        </authorList>
    </citation>
    <scope>NUCLEOTIDE SEQUENCE</scope>
    <source>
        <strain evidence="8">KasaAsao</strain>
        <tissue evidence="8">Whole Snail</tissue>
    </source>
</reference>
<feature type="chain" id="PRO_5041770872" evidence="5">
    <location>
        <begin position="21"/>
        <end position="827"/>
    </location>
</feature>
<keyword evidence="9" id="KW-1185">Reference proteome</keyword>
<dbReference type="InterPro" id="IPR006029">
    <property type="entry name" value="Neurotrans-gated_channel_TM"/>
</dbReference>
<keyword evidence="2 5" id="KW-0812">Transmembrane</keyword>
<evidence type="ECO:0000256" key="1">
    <source>
        <dbReference type="ARBA" id="ARBA00004141"/>
    </source>
</evidence>
<feature type="transmembrane region" description="Helical" evidence="5">
    <location>
        <begin position="304"/>
        <end position="327"/>
    </location>
</feature>
<dbReference type="Pfam" id="PF02931">
    <property type="entry name" value="Neur_chan_LBD"/>
    <property type="match status" value="2"/>
</dbReference>
<dbReference type="Pfam" id="PF02932">
    <property type="entry name" value="Neur_chan_memb"/>
    <property type="match status" value="1"/>
</dbReference>
<dbReference type="PRINTS" id="PR00252">
    <property type="entry name" value="NRIONCHANNEL"/>
</dbReference>
<dbReference type="CDD" id="cd19051">
    <property type="entry name" value="LGIC_TM_cation"/>
    <property type="match status" value="2"/>
</dbReference>